<gene>
    <name evidence="2" type="primary">HDAC4_4</name>
    <name evidence="2" type="ORF">EYF80_028157</name>
</gene>
<dbReference type="Pfam" id="PF00850">
    <property type="entry name" value="Hist_deacetyl"/>
    <property type="match status" value="1"/>
</dbReference>
<dbReference type="GO" id="GO:0000118">
    <property type="term" value="C:histone deacetylase complex"/>
    <property type="evidence" value="ECO:0007669"/>
    <property type="project" value="TreeGrafter"/>
</dbReference>
<sequence>MWAAATRNHRRMRCRADWTHPMCRSPALISQNVNSSPRSVVMPIAQEFSPDFVLVSAGFDAAEGNPAPLGGYKVSAKCFSHLTRQLRSLAGGRVVLSLEGGHDLTAICDASEACVSALLDIQDPLPEEVLLQKPNANAVRSLQAVIQIQSQYWQSVKAHSGSVALSCLAAQRRDCEEADAVNALALLSLAVAASPFRATQANLGQNERKEFQEESFFGTRRNKGARFGYKEGETQVKTTAARGYFFHRRFC</sequence>
<accession>A0A4Z2HA45</accession>
<dbReference type="InterPro" id="IPR037138">
    <property type="entry name" value="His_deacetylse_dom_sf"/>
</dbReference>
<proteinExistence type="predicted"/>
<protein>
    <submittedName>
        <fullName evidence="2">Histone deacetylase 4</fullName>
    </submittedName>
</protein>
<comment type="caution">
    <text evidence="2">The sequence shown here is derived from an EMBL/GenBank/DDBJ whole genome shotgun (WGS) entry which is preliminary data.</text>
</comment>
<dbReference type="OrthoDB" id="424012at2759"/>
<dbReference type="SUPFAM" id="SSF52768">
    <property type="entry name" value="Arginase/deacetylase"/>
    <property type="match status" value="1"/>
</dbReference>
<dbReference type="InterPro" id="IPR023696">
    <property type="entry name" value="Ureohydrolase_dom_sf"/>
</dbReference>
<keyword evidence="3" id="KW-1185">Reference proteome</keyword>
<feature type="domain" description="Histone deacetylase" evidence="1">
    <location>
        <begin position="37"/>
        <end position="118"/>
    </location>
</feature>
<evidence type="ECO:0000313" key="3">
    <source>
        <dbReference type="Proteomes" id="UP000314294"/>
    </source>
</evidence>
<dbReference type="PANTHER" id="PTHR10625">
    <property type="entry name" value="HISTONE DEACETYLASE HDAC1-RELATED"/>
    <property type="match status" value="1"/>
</dbReference>
<evidence type="ECO:0000313" key="2">
    <source>
        <dbReference type="EMBL" id="TNN61652.1"/>
    </source>
</evidence>
<dbReference type="GO" id="GO:0004407">
    <property type="term" value="F:histone deacetylase activity"/>
    <property type="evidence" value="ECO:0007669"/>
    <property type="project" value="TreeGrafter"/>
</dbReference>
<dbReference type="Proteomes" id="UP000314294">
    <property type="component" value="Unassembled WGS sequence"/>
</dbReference>
<dbReference type="PANTHER" id="PTHR10625:SF42">
    <property type="entry name" value="HISTONE DEACETYLASE 7"/>
    <property type="match status" value="1"/>
</dbReference>
<dbReference type="GO" id="GO:0040029">
    <property type="term" value="P:epigenetic regulation of gene expression"/>
    <property type="evidence" value="ECO:0007669"/>
    <property type="project" value="TreeGrafter"/>
</dbReference>
<organism evidence="2 3">
    <name type="scientific">Liparis tanakae</name>
    <name type="common">Tanaka's snailfish</name>
    <dbReference type="NCBI Taxonomy" id="230148"/>
    <lineage>
        <taxon>Eukaryota</taxon>
        <taxon>Metazoa</taxon>
        <taxon>Chordata</taxon>
        <taxon>Craniata</taxon>
        <taxon>Vertebrata</taxon>
        <taxon>Euteleostomi</taxon>
        <taxon>Actinopterygii</taxon>
        <taxon>Neopterygii</taxon>
        <taxon>Teleostei</taxon>
        <taxon>Neoteleostei</taxon>
        <taxon>Acanthomorphata</taxon>
        <taxon>Eupercaria</taxon>
        <taxon>Perciformes</taxon>
        <taxon>Cottioidei</taxon>
        <taxon>Cottales</taxon>
        <taxon>Liparidae</taxon>
        <taxon>Liparis</taxon>
    </lineage>
</organism>
<evidence type="ECO:0000259" key="1">
    <source>
        <dbReference type="Pfam" id="PF00850"/>
    </source>
</evidence>
<dbReference type="InterPro" id="IPR023801">
    <property type="entry name" value="His_deacetylse_dom"/>
</dbReference>
<dbReference type="Gene3D" id="3.40.800.20">
    <property type="entry name" value="Histone deacetylase domain"/>
    <property type="match status" value="1"/>
</dbReference>
<reference evidence="2 3" key="1">
    <citation type="submission" date="2019-03" db="EMBL/GenBank/DDBJ databases">
        <title>First draft genome of Liparis tanakae, snailfish: a comprehensive survey of snailfish specific genes.</title>
        <authorList>
            <person name="Kim W."/>
            <person name="Song I."/>
            <person name="Jeong J.-H."/>
            <person name="Kim D."/>
            <person name="Kim S."/>
            <person name="Ryu S."/>
            <person name="Song J.Y."/>
            <person name="Lee S.K."/>
        </authorList>
    </citation>
    <scope>NUCLEOTIDE SEQUENCE [LARGE SCALE GENOMIC DNA]</scope>
    <source>
        <tissue evidence="2">Muscle</tissue>
    </source>
</reference>
<dbReference type="AlphaFoldDB" id="A0A4Z2HA45"/>
<name>A0A4Z2HA45_9TELE</name>
<dbReference type="EMBL" id="SRLO01000312">
    <property type="protein sequence ID" value="TNN61652.1"/>
    <property type="molecule type" value="Genomic_DNA"/>
</dbReference>